<evidence type="ECO:0000256" key="2">
    <source>
        <dbReference type="SAM" id="MobiDB-lite"/>
    </source>
</evidence>
<feature type="coiled-coil region" evidence="1">
    <location>
        <begin position="271"/>
        <end position="350"/>
    </location>
</feature>
<evidence type="ECO:0000313" key="3">
    <source>
        <dbReference type="EMBL" id="EDW34524.1"/>
    </source>
</evidence>
<keyword evidence="4" id="KW-1185">Reference proteome</keyword>
<dbReference type="OMA" id="RENECFR"/>
<proteinExistence type="predicted"/>
<dbReference type="STRING" id="7234.B4GFY9"/>
<feature type="region of interest" description="Disordered" evidence="2">
    <location>
        <begin position="1"/>
        <end position="22"/>
    </location>
</feature>
<organism evidence="4">
    <name type="scientific">Drosophila persimilis</name>
    <name type="common">Fruit fly</name>
    <dbReference type="NCBI Taxonomy" id="7234"/>
    <lineage>
        <taxon>Eukaryota</taxon>
        <taxon>Metazoa</taxon>
        <taxon>Ecdysozoa</taxon>
        <taxon>Arthropoda</taxon>
        <taxon>Hexapoda</taxon>
        <taxon>Insecta</taxon>
        <taxon>Pterygota</taxon>
        <taxon>Neoptera</taxon>
        <taxon>Endopterygota</taxon>
        <taxon>Diptera</taxon>
        <taxon>Brachycera</taxon>
        <taxon>Muscomorpha</taxon>
        <taxon>Ephydroidea</taxon>
        <taxon>Drosophilidae</taxon>
        <taxon>Drosophila</taxon>
        <taxon>Sophophora</taxon>
    </lineage>
</organism>
<dbReference type="OrthoDB" id="7875578at2759"/>
<dbReference type="eggNOG" id="ENOG502QT0E">
    <property type="taxonomic scope" value="Eukaryota"/>
</dbReference>
<gene>
    <name evidence="3" type="primary">Dper\GL21532</name>
    <name evidence="3" type="ORF">Dper_GL21532</name>
</gene>
<reference evidence="3 4" key="1">
    <citation type="journal article" date="2007" name="Nature">
        <title>Evolution of genes and genomes on the Drosophila phylogeny.</title>
        <authorList>
            <consortium name="Drosophila 12 Genomes Consortium"/>
            <person name="Clark A.G."/>
            <person name="Eisen M.B."/>
            <person name="Smith D.R."/>
            <person name="Bergman C.M."/>
            <person name="Oliver B."/>
            <person name="Markow T.A."/>
            <person name="Kaufman T.C."/>
            <person name="Kellis M."/>
            <person name="Gelbart W."/>
            <person name="Iyer V.N."/>
            <person name="Pollard D.A."/>
            <person name="Sackton T.B."/>
            <person name="Larracuente A.M."/>
            <person name="Singh N.D."/>
            <person name="Abad J.P."/>
            <person name="Abt D.N."/>
            <person name="Adryan B."/>
            <person name="Aguade M."/>
            <person name="Akashi H."/>
            <person name="Anderson W.W."/>
            <person name="Aquadro C.F."/>
            <person name="Ardell D.H."/>
            <person name="Arguello R."/>
            <person name="Artieri C.G."/>
            <person name="Barbash D.A."/>
            <person name="Barker D."/>
            <person name="Barsanti P."/>
            <person name="Batterham P."/>
            <person name="Batzoglou S."/>
            <person name="Begun D."/>
            <person name="Bhutkar A."/>
            <person name="Blanco E."/>
            <person name="Bosak S.A."/>
            <person name="Bradley R.K."/>
            <person name="Brand A.D."/>
            <person name="Brent M.R."/>
            <person name="Brooks A.N."/>
            <person name="Brown R.H."/>
            <person name="Butlin R.K."/>
            <person name="Caggese C."/>
            <person name="Calvi B.R."/>
            <person name="Bernardo de Carvalho A."/>
            <person name="Caspi A."/>
            <person name="Castrezana S."/>
            <person name="Celniker S.E."/>
            <person name="Chang J.L."/>
            <person name="Chapple C."/>
            <person name="Chatterji S."/>
            <person name="Chinwalla A."/>
            <person name="Civetta A."/>
            <person name="Clifton S.W."/>
            <person name="Comeron J.M."/>
            <person name="Costello J.C."/>
            <person name="Coyne J.A."/>
            <person name="Daub J."/>
            <person name="David R.G."/>
            <person name="Delcher A.L."/>
            <person name="Delehaunty K."/>
            <person name="Do C.B."/>
            <person name="Ebling H."/>
            <person name="Edwards K."/>
            <person name="Eickbush T."/>
            <person name="Evans J.D."/>
            <person name="Filipski A."/>
            <person name="Findeiss S."/>
            <person name="Freyhult E."/>
            <person name="Fulton L."/>
            <person name="Fulton R."/>
            <person name="Garcia A.C."/>
            <person name="Gardiner A."/>
            <person name="Garfield D.A."/>
            <person name="Garvin B.E."/>
            <person name="Gibson G."/>
            <person name="Gilbert D."/>
            <person name="Gnerre S."/>
            <person name="Godfrey J."/>
            <person name="Good R."/>
            <person name="Gotea V."/>
            <person name="Gravely B."/>
            <person name="Greenberg A.J."/>
            <person name="Griffiths-Jones S."/>
            <person name="Gross S."/>
            <person name="Guigo R."/>
            <person name="Gustafson E.A."/>
            <person name="Haerty W."/>
            <person name="Hahn M.W."/>
            <person name="Halligan D.L."/>
            <person name="Halpern A.L."/>
            <person name="Halter G.M."/>
            <person name="Han M.V."/>
            <person name="Heger A."/>
            <person name="Hillier L."/>
            <person name="Hinrichs A.S."/>
            <person name="Holmes I."/>
            <person name="Hoskins R.A."/>
            <person name="Hubisz M.J."/>
            <person name="Hultmark D."/>
            <person name="Huntley M.A."/>
            <person name="Jaffe D.B."/>
            <person name="Jagadeeshan S."/>
            <person name="Jeck W.R."/>
            <person name="Johnson J."/>
            <person name="Jones C.D."/>
            <person name="Jordan W.C."/>
            <person name="Karpen G.H."/>
            <person name="Kataoka E."/>
            <person name="Keightley P.D."/>
            <person name="Kheradpour P."/>
            <person name="Kirkness E.F."/>
            <person name="Koerich L.B."/>
            <person name="Kristiansen K."/>
            <person name="Kudrna D."/>
            <person name="Kulathinal R.J."/>
            <person name="Kumar S."/>
            <person name="Kwok R."/>
            <person name="Lander E."/>
            <person name="Langley C.H."/>
            <person name="Lapoint R."/>
            <person name="Lazzaro B.P."/>
            <person name="Lee S.J."/>
            <person name="Levesque L."/>
            <person name="Li R."/>
            <person name="Lin C.F."/>
            <person name="Lin M.F."/>
            <person name="Lindblad-Toh K."/>
            <person name="Llopart A."/>
            <person name="Long M."/>
            <person name="Low L."/>
            <person name="Lozovsky E."/>
            <person name="Lu J."/>
            <person name="Luo M."/>
            <person name="Machado C.A."/>
            <person name="Makalowski W."/>
            <person name="Marzo M."/>
            <person name="Matsuda M."/>
            <person name="Matzkin L."/>
            <person name="McAllister B."/>
            <person name="McBride C.S."/>
            <person name="McKernan B."/>
            <person name="McKernan K."/>
            <person name="Mendez-Lago M."/>
            <person name="Minx P."/>
            <person name="Mollenhauer M.U."/>
            <person name="Montooth K."/>
            <person name="Mount S.M."/>
            <person name="Mu X."/>
            <person name="Myers E."/>
            <person name="Negre B."/>
            <person name="Newfeld S."/>
            <person name="Nielsen R."/>
            <person name="Noor M.A."/>
            <person name="O'Grady P."/>
            <person name="Pachter L."/>
            <person name="Papaceit M."/>
            <person name="Parisi M.J."/>
            <person name="Parisi M."/>
            <person name="Parts L."/>
            <person name="Pedersen J.S."/>
            <person name="Pesole G."/>
            <person name="Phillippy A.M."/>
            <person name="Ponting C.P."/>
            <person name="Pop M."/>
            <person name="Porcelli D."/>
            <person name="Powell J.R."/>
            <person name="Prohaska S."/>
            <person name="Pruitt K."/>
            <person name="Puig M."/>
            <person name="Quesneville H."/>
            <person name="Ram K.R."/>
            <person name="Rand D."/>
            <person name="Rasmussen M.D."/>
            <person name="Reed L.K."/>
            <person name="Reenan R."/>
            <person name="Reily A."/>
            <person name="Remington K.A."/>
            <person name="Rieger T.T."/>
            <person name="Ritchie M.G."/>
            <person name="Robin C."/>
            <person name="Rogers Y.H."/>
            <person name="Rohde C."/>
            <person name="Rozas J."/>
            <person name="Rubenfield M.J."/>
            <person name="Ruiz A."/>
            <person name="Russo S."/>
            <person name="Salzberg S.L."/>
            <person name="Sanchez-Gracia A."/>
            <person name="Saranga D.J."/>
            <person name="Sato H."/>
            <person name="Schaeffer S.W."/>
            <person name="Schatz M.C."/>
            <person name="Schlenke T."/>
            <person name="Schwartz R."/>
            <person name="Segarra C."/>
            <person name="Singh R.S."/>
            <person name="Sirot L."/>
            <person name="Sirota M."/>
            <person name="Sisneros N.B."/>
            <person name="Smith C.D."/>
            <person name="Smith T.F."/>
            <person name="Spieth J."/>
            <person name="Stage D.E."/>
            <person name="Stark A."/>
            <person name="Stephan W."/>
            <person name="Strausberg R.L."/>
            <person name="Strempel S."/>
            <person name="Sturgill D."/>
            <person name="Sutton G."/>
            <person name="Sutton G.G."/>
            <person name="Tao W."/>
            <person name="Teichmann S."/>
            <person name="Tobari Y.N."/>
            <person name="Tomimura Y."/>
            <person name="Tsolas J.M."/>
            <person name="Valente V.L."/>
            <person name="Venter E."/>
            <person name="Venter J.C."/>
            <person name="Vicario S."/>
            <person name="Vieira F.G."/>
            <person name="Vilella A.J."/>
            <person name="Villasante A."/>
            <person name="Walenz B."/>
            <person name="Wang J."/>
            <person name="Wasserman M."/>
            <person name="Watts T."/>
            <person name="Wilson D."/>
            <person name="Wilson R.K."/>
            <person name="Wing R.A."/>
            <person name="Wolfner M.F."/>
            <person name="Wong A."/>
            <person name="Wong G.K."/>
            <person name="Wu C.I."/>
            <person name="Wu G."/>
            <person name="Yamamoto D."/>
            <person name="Yang H.P."/>
            <person name="Yang S.P."/>
            <person name="Yorke J.A."/>
            <person name="Yoshida K."/>
            <person name="Zdobnov E."/>
            <person name="Zhang P."/>
            <person name="Zhang Y."/>
            <person name="Zimin A.V."/>
            <person name="Baldwin J."/>
            <person name="Abdouelleil A."/>
            <person name="Abdulkadir J."/>
            <person name="Abebe A."/>
            <person name="Abera B."/>
            <person name="Abreu J."/>
            <person name="Acer S.C."/>
            <person name="Aftuck L."/>
            <person name="Alexander A."/>
            <person name="An P."/>
            <person name="Anderson E."/>
            <person name="Anderson S."/>
            <person name="Arachi H."/>
            <person name="Azer M."/>
            <person name="Bachantsang P."/>
            <person name="Barry A."/>
            <person name="Bayul T."/>
            <person name="Berlin A."/>
            <person name="Bessette D."/>
            <person name="Bloom T."/>
            <person name="Blye J."/>
            <person name="Boguslavskiy L."/>
            <person name="Bonnet C."/>
            <person name="Boukhgalter B."/>
            <person name="Bourzgui I."/>
            <person name="Brown A."/>
            <person name="Cahill P."/>
            <person name="Channer S."/>
            <person name="Cheshatsang Y."/>
            <person name="Chuda L."/>
            <person name="Citroen M."/>
            <person name="Collymore A."/>
            <person name="Cooke P."/>
            <person name="Costello M."/>
            <person name="D'Aco K."/>
            <person name="Daza R."/>
            <person name="De Haan G."/>
            <person name="DeGray S."/>
            <person name="DeMaso C."/>
            <person name="Dhargay N."/>
            <person name="Dooley K."/>
            <person name="Dooley E."/>
            <person name="Doricent M."/>
            <person name="Dorje P."/>
            <person name="Dorjee K."/>
            <person name="Dupes A."/>
            <person name="Elong R."/>
            <person name="Falk J."/>
            <person name="Farina A."/>
            <person name="Faro S."/>
            <person name="Ferguson D."/>
            <person name="Fisher S."/>
            <person name="Foley C.D."/>
            <person name="Franke A."/>
            <person name="Friedrich D."/>
            <person name="Gadbois L."/>
            <person name="Gearin G."/>
            <person name="Gearin C.R."/>
            <person name="Giannoukos G."/>
            <person name="Goode T."/>
            <person name="Graham J."/>
            <person name="Grandbois E."/>
            <person name="Grewal S."/>
            <person name="Gyaltsen K."/>
            <person name="Hafez N."/>
            <person name="Hagos B."/>
            <person name="Hall J."/>
            <person name="Henson C."/>
            <person name="Hollinger A."/>
            <person name="Honan T."/>
            <person name="Huard M.D."/>
            <person name="Hughes L."/>
            <person name="Hurhula B."/>
            <person name="Husby M.E."/>
            <person name="Kamat A."/>
            <person name="Kanga B."/>
            <person name="Kashin S."/>
            <person name="Khazanovich D."/>
            <person name="Kisner P."/>
            <person name="Lance K."/>
            <person name="Lara M."/>
            <person name="Lee W."/>
            <person name="Lennon N."/>
            <person name="Letendre F."/>
            <person name="LeVine R."/>
            <person name="Lipovsky A."/>
            <person name="Liu X."/>
            <person name="Liu J."/>
            <person name="Liu S."/>
            <person name="Lokyitsang T."/>
            <person name="Lokyitsang Y."/>
            <person name="Lubonja R."/>
            <person name="Lui A."/>
            <person name="MacDonald P."/>
            <person name="Magnisalis V."/>
            <person name="Maru K."/>
            <person name="Matthews C."/>
            <person name="McCusker W."/>
            <person name="McDonough S."/>
            <person name="Mehta T."/>
            <person name="Meldrim J."/>
            <person name="Meneus L."/>
            <person name="Mihai O."/>
            <person name="Mihalev A."/>
            <person name="Mihova T."/>
            <person name="Mittelman R."/>
            <person name="Mlenga V."/>
            <person name="Montmayeur A."/>
            <person name="Mulrain L."/>
            <person name="Navidi A."/>
            <person name="Naylor J."/>
            <person name="Negash T."/>
            <person name="Nguyen T."/>
            <person name="Nguyen N."/>
            <person name="Nicol R."/>
            <person name="Norbu C."/>
            <person name="Norbu N."/>
            <person name="Novod N."/>
            <person name="O'Neill B."/>
            <person name="Osman S."/>
            <person name="Markiewicz E."/>
            <person name="Oyono O.L."/>
            <person name="Patti C."/>
            <person name="Phunkhang P."/>
            <person name="Pierre F."/>
            <person name="Priest M."/>
            <person name="Raghuraman S."/>
            <person name="Rege F."/>
            <person name="Reyes R."/>
            <person name="Rise C."/>
            <person name="Rogov P."/>
            <person name="Ross K."/>
            <person name="Ryan E."/>
            <person name="Settipalli S."/>
            <person name="Shea T."/>
            <person name="Sherpa N."/>
            <person name="Shi L."/>
            <person name="Shih D."/>
            <person name="Sparrow T."/>
            <person name="Spaulding J."/>
            <person name="Stalker J."/>
            <person name="Stange-Thomann N."/>
            <person name="Stavropoulos S."/>
            <person name="Stone C."/>
            <person name="Strader C."/>
            <person name="Tesfaye S."/>
            <person name="Thomson T."/>
            <person name="Thoulutsang Y."/>
            <person name="Thoulutsang D."/>
            <person name="Topham K."/>
            <person name="Topping I."/>
            <person name="Tsamla T."/>
            <person name="Vassiliev H."/>
            <person name="Vo A."/>
            <person name="Wangchuk T."/>
            <person name="Wangdi T."/>
            <person name="Weiand M."/>
            <person name="Wilkinson J."/>
            <person name="Wilson A."/>
            <person name="Yadav S."/>
            <person name="Young G."/>
            <person name="Yu Q."/>
            <person name="Zembek L."/>
            <person name="Zhong D."/>
            <person name="Zimmer A."/>
            <person name="Zwirko Z."/>
            <person name="Jaffe D.B."/>
            <person name="Alvarez P."/>
            <person name="Brockman W."/>
            <person name="Butler J."/>
            <person name="Chin C."/>
            <person name="Gnerre S."/>
            <person name="Grabherr M."/>
            <person name="Kleber M."/>
            <person name="Mauceli E."/>
            <person name="MacCallum I."/>
        </authorList>
    </citation>
    <scope>NUCLEOTIDE SEQUENCE [LARGE SCALE GENOMIC DNA]</scope>
    <source>
        <strain evidence="4">MSH-3 / Tucson 14011-0111.49</strain>
    </source>
</reference>
<keyword evidence="1" id="KW-0175">Coiled coil</keyword>
<feature type="compositionally biased region" description="Polar residues" evidence="2">
    <location>
        <begin position="536"/>
        <end position="547"/>
    </location>
</feature>
<feature type="coiled-coil region" evidence="1">
    <location>
        <begin position="698"/>
        <end position="732"/>
    </location>
</feature>
<feature type="compositionally biased region" description="Basic and acidic residues" evidence="2">
    <location>
        <begin position="1"/>
        <end position="13"/>
    </location>
</feature>
<dbReference type="AlphaFoldDB" id="B4GFY9"/>
<protein>
    <submittedName>
        <fullName evidence="3">GL21532</fullName>
    </submittedName>
</protein>
<dbReference type="PhylomeDB" id="B4GFY9"/>
<dbReference type="HOGENOM" id="CLU_383234_0_0_1"/>
<feature type="coiled-coil region" evidence="1">
    <location>
        <begin position="382"/>
        <end position="455"/>
    </location>
</feature>
<name>B4GFY9_DROPE</name>
<dbReference type="Proteomes" id="UP000008744">
    <property type="component" value="Unassembled WGS sequence"/>
</dbReference>
<dbReference type="SMR" id="B4GFY9"/>
<sequence length="743" mass="86673">MARQRESHLSHEGADEDITGFSTANSVSDISVQCCSMQQQQMKKLEKQLQSKSHKPQTLAQQATDNREKPDVGENRRSILEEQLKRAFQEMQQSQDILVDSQAMCMNQEDGMKKLRDYKRRLEQSNGQLQQTIAELNQHHRAHCHQLKGSLGLAQSRCRQLESEKIRQQQYVMELEAKIASFEHTVGLLSNHSNCAQARLHSIDALLLKNQTPQGVPACLSHDDRMTRLHRALGNPKETTDEIIKLQDLLMERDRDLHLLRTKDSQSLGKLAALREEKTRQDSRISCLQKELSELQQKATNYSQLQQQIHPLIAERDALRELNEKSGNHIKGIQAEVLKLNQDNGNLRQKCYRLILDKWKLTVKRVKSNELRLDMDRKRDLLVQAKLKVDRLSKLHEETSRENECFREQYANLKRNMQSDKINSEQLVNVLKIEKENLQKELDDLQKRWEREMSANCSKCLDKSKGIRKAEIEMVMLQKTNKRQANIIKEHLGNVDQANLLTGDVSVLKTNVEQLKDYIKQQKNVDKSVTPHDTSETCQSFDGTTEASTNSTELTHEHIKQIEQRCCDQIAEESKSLSSQMRKAGEKYQCLQAKYEQRLKEVELLMHTITEERAAKNAELKSILGKCREKERLIADLQHGFDDVFSKIDSERQSMKTVLEQWESQKMQVLQVEKYWQDRIAIMQGHHQQAMQTAQNHRLYAEEKVREYQESLAKMKQRMEEYQKRYALRESQQREPSETERHP</sequence>
<evidence type="ECO:0000313" key="4">
    <source>
        <dbReference type="Proteomes" id="UP000008744"/>
    </source>
</evidence>
<accession>B4GFY9</accession>
<feature type="region of interest" description="Disordered" evidence="2">
    <location>
        <begin position="526"/>
        <end position="547"/>
    </location>
</feature>
<dbReference type="EMBL" id="CH479182">
    <property type="protein sequence ID" value="EDW34524.1"/>
    <property type="molecule type" value="Genomic_DNA"/>
</dbReference>
<feature type="region of interest" description="Disordered" evidence="2">
    <location>
        <begin position="44"/>
        <end position="73"/>
    </location>
</feature>
<evidence type="ECO:0000256" key="1">
    <source>
        <dbReference type="SAM" id="Coils"/>
    </source>
</evidence>
<feature type="compositionally biased region" description="Basic and acidic residues" evidence="2">
    <location>
        <begin position="526"/>
        <end position="535"/>
    </location>
</feature>